<protein>
    <submittedName>
        <fullName evidence="1">Uncharacterized protein</fullName>
    </submittedName>
</protein>
<evidence type="ECO:0000313" key="1">
    <source>
        <dbReference type="EMBL" id="AKV10075.1"/>
    </source>
</evidence>
<sequence length="83" mass="8992">MVSTVEKYALETEIFTLSRVFRAQISRSSAQKKAFSAVSMRQCGRSDFFNRIGRYLSVVAAVPVGQVECKQLVSGQANGGGGE</sequence>
<organism evidence="1 2">
    <name type="scientific">Pseudomonas fluorescens NCIMB 11764</name>
    <dbReference type="NCBI Taxonomy" id="1221522"/>
    <lineage>
        <taxon>Bacteria</taxon>
        <taxon>Pseudomonadati</taxon>
        <taxon>Pseudomonadota</taxon>
        <taxon>Gammaproteobacteria</taxon>
        <taxon>Pseudomonadales</taxon>
        <taxon>Pseudomonadaceae</taxon>
        <taxon>Pseudomonas</taxon>
    </lineage>
</organism>
<gene>
    <name evidence="1" type="ORF">B723_28210</name>
</gene>
<dbReference type="Proteomes" id="UP000017175">
    <property type="component" value="Chromosome"/>
</dbReference>
<name>A0A0K1QX61_PSEFL</name>
<evidence type="ECO:0000313" key="2">
    <source>
        <dbReference type="Proteomes" id="UP000017175"/>
    </source>
</evidence>
<dbReference type="AlphaFoldDB" id="A0A0K1QX61"/>
<dbReference type="EMBL" id="CP010945">
    <property type="protein sequence ID" value="AKV10075.1"/>
    <property type="molecule type" value="Genomic_DNA"/>
</dbReference>
<accession>A0A0K1QX61</accession>
<reference evidence="1 2" key="1">
    <citation type="journal article" date="2012" name="J. Bacteriol.">
        <title>Draft genome sequence of the cyanide-utilizing bacterium Pseudomonas fluorescens strain NCIMB 11764.</title>
        <authorList>
            <person name="Vilo C.A."/>
            <person name="Benedik M.J."/>
            <person name="Kunz D.A."/>
            <person name="Dong Q."/>
        </authorList>
    </citation>
    <scope>NUCLEOTIDE SEQUENCE [LARGE SCALE GENOMIC DNA]</scope>
    <source>
        <strain evidence="1 2">NCIMB 11764</strain>
    </source>
</reference>
<proteinExistence type="predicted"/>